<proteinExistence type="predicted"/>
<dbReference type="AlphaFoldDB" id="A0A6A4RXC7"/>
<dbReference type="EMBL" id="VEVO01000022">
    <property type="protein sequence ID" value="KAF0023762.1"/>
    <property type="molecule type" value="Genomic_DNA"/>
</dbReference>
<name>A0A6A4RXC7_SCOMX</name>
<evidence type="ECO:0000313" key="4">
    <source>
        <dbReference type="Proteomes" id="UP000438429"/>
    </source>
</evidence>
<evidence type="ECO:0000313" key="3">
    <source>
        <dbReference type="EMBL" id="KAF0023762.1"/>
    </source>
</evidence>
<organism evidence="3 4">
    <name type="scientific">Scophthalmus maximus</name>
    <name type="common">Turbot</name>
    <name type="synonym">Psetta maxima</name>
    <dbReference type="NCBI Taxonomy" id="52904"/>
    <lineage>
        <taxon>Eukaryota</taxon>
        <taxon>Metazoa</taxon>
        <taxon>Chordata</taxon>
        <taxon>Craniata</taxon>
        <taxon>Vertebrata</taxon>
        <taxon>Euteleostomi</taxon>
        <taxon>Actinopterygii</taxon>
        <taxon>Neopterygii</taxon>
        <taxon>Teleostei</taxon>
        <taxon>Neoteleostei</taxon>
        <taxon>Acanthomorphata</taxon>
        <taxon>Carangaria</taxon>
        <taxon>Pleuronectiformes</taxon>
        <taxon>Pleuronectoidei</taxon>
        <taxon>Scophthalmidae</taxon>
        <taxon>Scophthalmus</taxon>
    </lineage>
</organism>
<keyword evidence="2" id="KW-1133">Transmembrane helix</keyword>
<reference evidence="3 4" key="1">
    <citation type="submission" date="2019-06" db="EMBL/GenBank/DDBJ databases">
        <title>Draft genomes of female and male turbot (Scophthalmus maximus).</title>
        <authorList>
            <person name="Xu H."/>
            <person name="Xu X.-W."/>
            <person name="Shao C."/>
            <person name="Chen S."/>
        </authorList>
    </citation>
    <scope>NUCLEOTIDE SEQUENCE [LARGE SCALE GENOMIC DNA]</scope>
    <source>
        <strain evidence="3">Ysfricsl-2016a</strain>
        <tissue evidence="3">Blood</tissue>
    </source>
</reference>
<protein>
    <submittedName>
        <fullName evidence="3">Uncharacterized protein</fullName>
    </submittedName>
</protein>
<accession>A0A6A4RXC7</accession>
<feature type="compositionally biased region" description="Basic and acidic residues" evidence="1">
    <location>
        <begin position="10"/>
        <end position="30"/>
    </location>
</feature>
<keyword evidence="2" id="KW-0812">Transmembrane</keyword>
<feature type="region of interest" description="Disordered" evidence="1">
    <location>
        <begin position="213"/>
        <end position="237"/>
    </location>
</feature>
<feature type="transmembrane region" description="Helical" evidence="2">
    <location>
        <begin position="124"/>
        <end position="144"/>
    </location>
</feature>
<comment type="caution">
    <text evidence="3">The sequence shown here is derived from an EMBL/GenBank/DDBJ whole genome shotgun (WGS) entry which is preliminary data.</text>
</comment>
<evidence type="ECO:0000256" key="1">
    <source>
        <dbReference type="SAM" id="MobiDB-lite"/>
    </source>
</evidence>
<feature type="region of interest" description="Disordered" evidence="1">
    <location>
        <begin position="1"/>
        <end position="30"/>
    </location>
</feature>
<evidence type="ECO:0000256" key="2">
    <source>
        <dbReference type="SAM" id="Phobius"/>
    </source>
</evidence>
<keyword evidence="2" id="KW-0472">Membrane</keyword>
<feature type="transmembrane region" description="Helical" evidence="2">
    <location>
        <begin position="156"/>
        <end position="175"/>
    </location>
</feature>
<dbReference type="Proteomes" id="UP000438429">
    <property type="component" value="Unassembled WGS sequence"/>
</dbReference>
<gene>
    <name evidence="3" type="ORF">F2P81_024392</name>
</gene>
<sequence length="237" mass="26043">MRETAGGPSNEHRVRSLNDPEGHRSRRSDVSRRIGSRKWEVNDSLLGTPFFFFFLNLRDTSCKLPSAADASVPANTITALSPAAAVKEFVPAVEIFSSVDVLTDPGPHDFHHDLFLSTLPRVQILFLAFLPVAVIIPFSTVTSLTPFTPLCSASAHTLPCVWPLFLLLVQPLVLLQPSAAESRETRYQAQRIQPGCTSEFIWIKVAEDEANYEDANSQTAPSSKKADSVVERLPASL</sequence>